<dbReference type="Gene3D" id="2.120.10.30">
    <property type="entry name" value="TolB, C-terminal domain"/>
    <property type="match status" value="1"/>
</dbReference>
<evidence type="ECO:0000256" key="2">
    <source>
        <dbReference type="SAM" id="MobiDB-lite"/>
    </source>
</evidence>
<comment type="caution">
    <text evidence="3">The sequence shown here is derived from an EMBL/GenBank/DDBJ whole genome shotgun (WGS) entry which is preliminary data.</text>
</comment>
<feature type="region of interest" description="Disordered" evidence="2">
    <location>
        <begin position="28"/>
        <end position="76"/>
    </location>
</feature>
<accession>X0SCC4</accession>
<feature type="non-terminal residue" evidence="3">
    <location>
        <position position="154"/>
    </location>
</feature>
<name>X0SCC4_9ZZZZ</name>
<reference evidence="3" key="1">
    <citation type="journal article" date="2014" name="Front. Microbiol.">
        <title>High frequency of phylogenetically diverse reductive dehalogenase-homologous genes in deep subseafloor sedimentary metagenomes.</title>
        <authorList>
            <person name="Kawai M."/>
            <person name="Futagami T."/>
            <person name="Toyoda A."/>
            <person name="Takaki Y."/>
            <person name="Nishi S."/>
            <person name="Hori S."/>
            <person name="Arai W."/>
            <person name="Tsubouchi T."/>
            <person name="Morono Y."/>
            <person name="Uchiyama I."/>
            <person name="Ito T."/>
            <person name="Fujiyama A."/>
            <person name="Inagaki F."/>
            <person name="Takami H."/>
        </authorList>
    </citation>
    <scope>NUCLEOTIDE SEQUENCE</scope>
    <source>
        <strain evidence="3">Expedition CK06-06</strain>
    </source>
</reference>
<sequence>MFDLRRKLCMTATALGALLLLAACGDGDGGGEEPAATADGAAPATPVSSPSGPLGEDVTPPPLTPGTGEGPEPEGSIVFLTFRDGDREIYSINVDGSDPKNLTNDPEVDENPDVSPDGTHIVWTSDRDGGRLHLYVMDIDGSNVRQLTFDQGGG</sequence>
<evidence type="ECO:0000313" key="3">
    <source>
        <dbReference type="EMBL" id="GAF72811.1"/>
    </source>
</evidence>
<dbReference type="InterPro" id="IPR011042">
    <property type="entry name" value="6-blade_b-propeller_TolB-like"/>
</dbReference>
<gene>
    <name evidence="3" type="ORF">S01H1_05347</name>
</gene>
<feature type="compositionally biased region" description="Low complexity" evidence="2">
    <location>
        <begin position="33"/>
        <end position="46"/>
    </location>
</feature>
<feature type="region of interest" description="Disordered" evidence="2">
    <location>
        <begin position="91"/>
        <end position="116"/>
    </location>
</feature>
<comment type="similarity">
    <text evidence="1">Belongs to the TolB family.</text>
</comment>
<dbReference type="Pfam" id="PF07676">
    <property type="entry name" value="PD40"/>
    <property type="match status" value="1"/>
</dbReference>
<proteinExistence type="inferred from homology"/>
<evidence type="ECO:0000256" key="1">
    <source>
        <dbReference type="ARBA" id="ARBA00009820"/>
    </source>
</evidence>
<dbReference type="PROSITE" id="PS51257">
    <property type="entry name" value="PROKAR_LIPOPROTEIN"/>
    <property type="match status" value="1"/>
</dbReference>
<dbReference type="PANTHER" id="PTHR36842">
    <property type="entry name" value="PROTEIN TOLB HOMOLOG"/>
    <property type="match status" value="1"/>
</dbReference>
<dbReference type="EMBL" id="BARS01002788">
    <property type="protein sequence ID" value="GAF72811.1"/>
    <property type="molecule type" value="Genomic_DNA"/>
</dbReference>
<dbReference type="SUPFAM" id="SSF82171">
    <property type="entry name" value="DPP6 N-terminal domain-like"/>
    <property type="match status" value="1"/>
</dbReference>
<evidence type="ECO:0008006" key="4">
    <source>
        <dbReference type="Google" id="ProtNLM"/>
    </source>
</evidence>
<dbReference type="PANTHER" id="PTHR36842:SF1">
    <property type="entry name" value="PROTEIN TOLB"/>
    <property type="match status" value="1"/>
</dbReference>
<protein>
    <recommendedName>
        <fullName evidence="4">Dipeptidylpeptidase IV N-terminal domain-containing protein</fullName>
    </recommendedName>
</protein>
<dbReference type="AlphaFoldDB" id="X0SCC4"/>
<dbReference type="InterPro" id="IPR011659">
    <property type="entry name" value="WD40"/>
</dbReference>
<organism evidence="3">
    <name type="scientific">marine sediment metagenome</name>
    <dbReference type="NCBI Taxonomy" id="412755"/>
    <lineage>
        <taxon>unclassified sequences</taxon>
        <taxon>metagenomes</taxon>
        <taxon>ecological metagenomes</taxon>
    </lineage>
</organism>